<dbReference type="InterPro" id="IPR010994">
    <property type="entry name" value="RuvA_2-like"/>
</dbReference>
<dbReference type="Pfam" id="PF14520">
    <property type="entry name" value="HHH_5"/>
    <property type="match status" value="1"/>
</dbReference>
<reference evidence="1" key="1">
    <citation type="submission" date="2022-10" db="EMBL/GenBank/DDBJ databases">
        <title>Description of Fervidibacillus gen. nov. in the family Fervidibacillaceae fam. nov. with two species, Fervidibacillus albus sp. nov., and Fervidibacillus halotolerans sp. nov., isolated from tidal flat sediments.</title>
        <authorList>
            <person name="Kwon K.K."/>
            <person name="Yang S.-H."/>
        </authorList>
    </citation>
    <scope>NUCLEOTIDE SEQUENCE</scope>
    <source>
        <strain evidence="1">JCM 19140</strain>
    </source>
</reference>
<accession>A0AAE3IT98</accession>
<organism evidence="1 2">
    <name type="scientific">Perspicuibacillus lycopersici</name>
    <dbReference type="NCBI Taxonomy" id="1325689"/>
    <lineage>
        <taxon>Bacteria</taxon>
        <taxon>Bacillati</taxon>
        <taxon>Bacillota</taxon>
        <taxon>Bacilli</taxon>
        <taxon>Bacillales</taxon>
        <taxon>Bacillaceae</taxon>
        <taxon>Perspicuibacillus</taxon>
    </lineage>
</organism>
<dbReference type="EMBL" id="JAOUSF010000003">
    <property type="protein sequence ID" value="MCU9613772.1"/>
    <property type="molecule type" value="Genomic_DNA"/>
</dbReference>
<keyword evidence="1" id="KW-0255">Endonuclease</keyword>
<dbReference type="Proteomes" id="UP001209318">
    <property type="component" value="Unassembled WGS sequence"/>
</dbReference>
<dbReference type="PANTHER" id="PTHR40084">
    <property type="entry name" value="PHOSPHOHYDROLASE, PHP FAMILY"/>
    <property type="match status" value="1"/>
</dbReference>
<dbReference type="PANTHER" id="PTHR40084:SF1">
    <property type="entry name" value="PHOSPHOTRANSFERASE"/>
    <property type="match status" value="1"/>
</dbReference>
<dbReference type="GO" id="GO:0004519">
    <property type="term" value="F:endonuclease activity"/>
    <property type="evidence" value="ECO:0007669"/>
    <property type="project" value="UniProtKB-KW"/>
</dbReference>
<protein>
    <submittedName>
        <fullName evidence="1">Endonuclease Q family protein</fullName>
    </submittedName>
</protein>
<dbReference type="CDD" id="cd19067">
    <property type="entry name" value="PfuEndoQ-like"/>
    <property type="match status" value="1"/>
</dbReference>
<dbReference type="SUPFAM" id="SSF89550">
    <property type="entry name" value="PHP domain-like"/>
    <property type="match status" value="1"/>
</dbReference>
<evidence type="ECO:0000313" key="1">
    <source>
        <dbReference type="EMBL" id="MCU9613772.1"/>
    </source>
</evidence>
<name>A0AAE3IT98_9BACI</name>
<keyword evidence="1" id="KW-0540">Nuclease</keyword>
<dbReference type="AlphaFoldDB" id="A0AAE3IT98"/>
<sequence length="388" mass="43402">MKRYFADLHIHIGRTKSGRAVKITGSKNLTLTNILQTAKYQKGIDIVGVIDSHSPEVIEEIEELIQKGSLEPLQDGGLLFEGKTTLIMGSELEIYDLSCKGPIHLLCYLPSLEKMKAFSAWLATQLKNIHLSSQRIYTTGRELQEQVKALDGLFIPAHVFTPFKSLFGRGVEKKLTEVFYPDKIDAIELGLSSDTKMADHLKQLHRYPYITNSDAHSLPKIGREYQALFIENGSFSELTKALRGEAGRKIMVNYGLDPLLGKYYRTTCAKCVTPMTEEMDRCPHCGSKQKVKGVSERIAELTDTNDHPVRPPYVHQVPLDFLPGIGPKTLAKLLHSFGTEMEIIHNANESDLLKIIPEKTVSYIIKARNGELLLESGGGGRYGKIKHK</sequence>
<keyword evidence="1" id="KW-0378">Hydrolase</keyword>
<dbReference type="Gene3D" id="3.20.20.140">
    <property type="entry name" value="Metal-dependent hydrolases"/>
    <property type="match status" value="1"/>
</dbReference>
<dbReference type="InterPro" id="IPR016195">
    <property type="entry name" value="Pol/histidinol_Pase-like"/>
</dbReference>
<gene>
    <name evidence="1" type="ORF">OEV98_09375</name>
</gene>
<proteinExistence type="predicted"/>
<dbReference type="SUPFAM" id="SSF47781">
    <property type="entry name" value="RuvA domain 2-like"/>
    <property type="match status" value="1"/>
</dbReference>
<dbReference type="Gene3D" id="1.10.150.20">
    <property type="entry name" value="5' to 3' exonuclease, C-terminal subdomain"/>
    <property type="match status" value="1"/>
</dbReference>
<comment type="caution">
    <text evidence="1">The sequence shown here is derived from an EMBL/GenBank/DDBJ whole genome shotgun (WGS) entry which is preliminary data.</text>
</comment>
<keyword evidence="2" id="KW-1185">Reference proteome</keyword>
<evidence type="ECO:0000313" key="2">
    <source>
        <dbReference type="Proteomes" id="UP001209318"/>
    </source>
</evidence>
<dbReference type="RefSeq" id="WP_263073014.1">
    <property type="nucleotide sequence ID" value="NZ_JAOUSF010000003.1"/>
</dbReference>